<dbReference type="Proteomes" id="UP001161704">
    <property type="component" value="Unassembled WGS sequence"/>
</dbReference>
<feature type="chain" id="PRO_5041452989" description="Ig-like domain-containing protein" evidence="1">
    <location>
        <begin position="23"/>
        <end position="1397"/>
    </location>
</feature>
<keyword evidence="1" id="KW-0732">Signal</keyword>
<accession>A0AA42RC53</accession>
<evidence type="ECO:0000313" key="2">
    <source>
        <dbReference type="EMBL" id="MDH1505892.1"/>
    </source>
</evidence>
<name>A0AA42RC53_AERCA</name>
<evidence type="ECO:0008006" key="4">
    <source>
        <dbReference type="Google" id="ProtNLM"/>
    </source>
</evidence>
<feature type="signal peptide" evidence="1">
    <location>
        <begin position="1"/>
        <end position="22"/>
    </location>
</feature>
<comment type="caution">
    <text evidence="2">The sequence shown here is derived from an EMBL/GenBank/DDBJ whole genome shotgun (WGS) entry which is preliminary data.</text>
</comment>
<evidence type="ECO:0000313" key="3">
    <source>
        <dbReference type="Proteomes" id="UP001161704"/>
    </source>
</evidence>
<dbReference type="EMBL" id="JAOCIZ010000046">
    <property type="protein sequence ID" value="MDH1505892.1"/>
    <property type="molecule type" value="Genomic_DNA"/>
</dbReference>
<protein>
    <recommendedName>
        <fullName evidence="4">Ig-like domain-containing protein</fullName>
    </recommendedName>
</protein>
<evidence type="ECO:0000256" key="1">
    <source>
        <dbReference type="SAM" id="SignalP"/>
    </source>
</evidence>
<proteinExistence type="predicted"/>
<reference evidence="2" key="1">
    <citation type="submission" date="2022-09" db="EMBL/GenBank/DDBJ databases">
        <title>Intensive care unit water sources are persistently colonized with multi-drug resistant bacteria and are the site of extensive horizontal gene transfer of antibiotic resistance genes.</title>
        <authorList>
            <person name="Diorio-Toth L."/>
        </authorList>
    </citation>
    <scope>NUCLEOTIDE SEQUENCE</scope>
    <source>
        <strain evidence="2">GD03710</strain>
    </source>
</reference>
<gene>
    <name evidence="2" type="ORF">N5I20_12575</name>
</gene>
<sequence>MKLKTTRIAALVGMAISQYAVGASMTVTGDIYSKVPAVKTNPQGTLYEGVKESVVKLSTDNDGCRVLYSPTTTAPSGVVGCYLSVLDKDLPVGMVYKPLDGSLVGFASQKGDMSVPYEIYYRSGSAQTAVKVGSGFLPFRIVGTVPPVITGIAGKFDKSSWLDGKEPQIHKRQATGALKVSVEPRPFDQKVVIDQFSNCTVTEGADNCVATNSSMVNVRGTDDVGSKVMAVDVNSSNSYFAPVLDQVALSWDFRPPVVGDSIHGNLQDPLAEIKTASGTQTVPFSFLAALINSPHNDPKDDWWNPDSIKLRLAPDLNTKRKIYLSYKGKTLFSVAATTHDNTTVSVKPKGNWVKTGTQQFRYDFDLSDVKDADFLATMEVTDKYGNTSTSAEKAIRLDRYAPVVGLFAADLTGVVENESVFFPERLVVAAHNGYDDGLKEVSAKFGPVDLQLTATDTPGVFTIAKGDYSKLVPGNTYQVVVSATDKSDRTTTKTYSVRYAATDLSFNSTPANPVQFVQRSVVKISTSGYQCPMAFDEDKALAAAALNGKVYCFAEWKLPTGINASVNELGKLTLEGFIEQETGLVEYTLMAVSPEGAKMTVRKGTFDIAPKAVDKPEISFNGRRMQGDNGFMVDNKGGAAGSVIVTSSPGDLEVAVNVTGITNTTNTVVMRPRSNGQPSKTSQLIRVPKSDIWSVFPIKVQAKYKRTDKISAEKEGKIYIVPSKQVRITLEGLDRESANTSTTDITSKVGIYDSKTNKVNYSAGDHGEWIMGLVQEVVTREKGAVTKTLVPISDKIKTDANGEAKLVFDPDKTTGRAVTYMVVGDVISPFDNFSLQIKSRKQRVSLIKGVGVDGTPSNIEIVDRVPMKADIKIRPDSQDDKKALGQVEWQIREGDSGEWTTAPNATARATYTFQTAVAGKWQVRAILHNRVTGVTKPTDITTLVAYERPEIKLVQDNVAIKGQPVTLTVAGDHGANIDDALNVQWSTDGKTWVDGDVTNEIMPAADSNYIYARAEFASTEDEAKDKSWVTTKIMPRTIMPKPIRASVEGPDKAEIQKELTLKGSFKNDYQLVKDVKFVEEWVLPDGSTAEGNELKYTPTEASKSLQFIYRVWVDGFKDATIKEVKKTIDTWSYNFPRFLSSQRQYFKLAPTTIEIRNTSLLPNTPGVTFNFEVMPTPGVEQVSFKDGRYIAQIKEPGIYNIQVKLSDNRGNVETKELLFAVDEAIPMQASITPSFSNKFMREPLNVTMNSSIDLDHPSDKLTEYGWSLDGVDITDPIRRQMFAGLKAGQHTIVFNAVSDFGQRARLNYEFTVNPNTPPECELQPSYTRASVNLKMSCKDADGKMVAYRWRINGQGVSNTSYAVSLTKALNPWPLEVEAVGVDDSGDETSVKMTLTGQ</sequence>
<organism evidence="2 3">
    <name type="scientific">Aeromonas caviae</name>
    <name type="common">Aeromonas punctata</name>
    <dbReference type="NCBI Taxonomy" id="648"/>
    <lineage>
        <taxon>Bacteria</taxon>
        <taxon>Pseudomonadati</taxon>
        <taxon>Pseudomonadota</taxon>
        <taxon>Gammaproteobacteria</taxon>
        <taxon>Aeromonadales</taxon>
        <taxon>Aeromonadaceae</taxon>
        <taxon>Aeromonas</taxon>
    </lineage>
</organism>
<dbReference type="RefSeq" id="WP_279963644.1">
    <property type="nucleotide sequence ID" value="NZ_JAOCFK010000049.1"/>
</dbReference>